<organism evidence="11 12">
    <name type="scientific">Nasonia vitripennis</name>
    <name type="common">Parasitic wasp</name>
    <dbReference type="NCBI Taxonomy" id="7425"/>
    <lineage>
        <taxon>Eukaryota</taxon>
        <taxon>Metazoa</taxon>
        <taxon>Ecdysozoa</taxon>
        <taxon>Arthropoda</taxon>
        <taxon>Hexapoda</taxon>
        <taxon>Insecta</taxon>
        <taxon>Pterygota</taxon>
        <taxon>Neoptera</taxon>
        <taxon>Endopterygota</taxon>
        <taxon>Hymenoptera</taxon>
        <taxon>Apocrita</taxon>
        <taxon>Proctotrupomorpha</taxon>
        <taxon>Chalcidoidea</taxon>
        <taxon>Pteromalidae</taxon>
        <taxon>Pteromalinae</taxon>
        <taxon>Nasonia</taxon>
    </lineage>
</organism>
<evidence type="ECO:0000256" key="9">
    <source>
        <dbReference type="SAM" id="SignalP"/>
    </source>
</evidence>
<feature type="binding site" evidence="8">
    <location>
        <position position="426"/>
    </location>
    <ligand>
        <name>Zn(2+)</name>
        <dbReference type="ChEBI" id="CHEBI:29105"/>
        <note>catalytic</note>
    </ligand>
</feature>
<evidence type="ECO:0000256" key="6">
    <source>
        <dbReference type="ARBA" id="ARBA00023157"/>
    </source>
</evidence>
<evidence type="ECO:0000256" key="2">
    <source>
        <dbReference type="ARBA" id="ARBA00022723"/>
    </source>
</evidence>
<evidence type="ECO:0000259" key="10">
    <source>
        <dbReference type="PROSITE" id="PS50215"/>
    </source>
</evidence>
<name>A0A7M7PYV5_NASVI</name>
<gene>
    <name evidence="11" type="primary">107982216</name>
</gene>
<dbReference type="GO" id="GO:0006509">
    <property type="term" value="P:membrane protein ectodomain proteolysis"/>
    <property type="evidence" value="ECO:0007669"/>
    <property type="project" value="TreeGrafter"/>
</dbReference>
<feature type="binding site" evidence="8">
    <location>
        <position position="422"/>
    </location>
    <ligand>
        <name>Zn(2+)</name>
        <dbReference type="ChEBI" id="CHEBI:29105"/>
        <note>catalytic</note>
    </ligand>
</feature>
<evidence type="ECO:0000256" key="8">
    <source>
        <dbReference type="PROSITE-ProRule" id="PRU00276"/>
    </source>
</evidence>
<evidence type="ECO:0000256" key="7">
    <source>
        <dbReference type="ARBA" id="ARBA00023180"/>
    </source>
</evidence>
<feature type="active site" evidence="8">
    <location>
        <position position="423"/>
    </location>
</feature>
<dbReference type="GO" id="GO:0004222">
    <property type="term" value="F:metalloendopeptidase activity"/>
    <property type="evidence" value="ECO:0007669"/>
    <property type="project" value="InterPro"/>
</dbReference>
<evidence type="ECO:0000313" key="12">
    <source>
        <dbReference type="Proteomes" id="UP000002358"/>
    </source>
</evidence>
<keyword evidence="12" id="KW-1185">Reference proteome</keyword>
<dbReference type="Gene3D" id="3.40.390.10">
    <property type="entry name" value="Collagenase (Catalytic Domain)"/>
    <property type="match status" value="1"/>
</dbReference>
<reference evidence="11" key="1">
    <citation type="submission" date="2021-01" db="UniProtKB">
        <authorList>
            <consortium name="EnsemblMetazoa"/>
        </authorList>
    </citation>
    <scope>IDENTIFICATION</scope>
</reference>
<dbReference type="SMART" id="SM00608">
    <property type="entry name" value="ACR"/>
    <property type="match status" value="1"/>
</dbReference>
<dbReference type="PANTHER" id="PTHR11905">
    <property type="entry name" value="ADAM A DISINTEGRIN AND METALLOPROTEASE DOMAIN"/>
    <property type="match status" value="1"/>
</dbReference>
<keyword evidence="3" id="KW-0378">Hydrolase</keyword>
<keyword evidence="7" id="KW-0325">Glycoprotein</keyword>
<feature type="disulfide bond" evidence="8">
    <location>
        <begin position="440"/>
        <end position="464"/>
    </location>
</feature>
<keyword evidence="9" id="KW-0732">Signal</keyword>
<evidence type="ECO:0000256" key="1">
    <source>
        <dbReference type="ARBA" id="ARBA00022670"/>
    </source>
</evidence>
<dbReference type="GO" id="GO:0046872">
    <property type="term" value="F:metal ion binding"/>
    <property type="evidence" value="ECO:0007669"/>
    <property type="project" value="UniProtKB-KW"/>
</dbReference>
<dbReference type="SUPFAM" id="SSF55486">
    <property type="entry name" value="Metalloproteases ('zincins'), catalytic domain"/>
    <property type="match status" value="1"/>
</dbReference>
<evidence type="ECO:0000256" key="3">
    <source>
        <dbReference type="ARBA" id="ARBA00022801"/>
    </source>
</evidence>
<proteinExistence type="predicted"/>
<dbReference type="PANTHER" id="PTHR11905:SF249">
    <property type="entry name" value="SOL NARAE, ISOFORM C"/>
    <property type="match status" value="1"/>
</dbReference>
<feature type="binding site" evidence="8">
    <location>
        <position position="432"/>
    </location>
    <ligand>
        <name>Zn(2+)</name>
        <dbReference type="ChEBI" id="CHEBI:29105"/>
        <note>catalytic</note>
    </ligand>
</feature>
<evidence type="ECO:0000256" key="4">
    <source>
        <dbReference type="ARBA" id="ARBA00022833"/>
    </source>
</evidence>
<keyword evidence="2 8" id="KW-0479">Metal-binding</keyword>
<dbReference type="OrthoDB" id="7695528at2759"/>
<dbReference type="InParanoid" id="A0A7M7PYV5"/>
<accession>A0A7M7PYV5</accession>
<evidence type="ECO:0000313" key="11">
    <source>
        <dbReference type="EnsemblMetazoa" id="XP_031778195"/>
    </source>
</evidence>
<dbReference type="InterPro" id="IPR041645">
    <property type="entry name" value="ADAMTS_CR_2"/>
</dbReference>
<dbReference type="Gene3D" id="3.40.1620.60">
    <property type="match status" value="1"/>
</dbReference>
<dbReference type="EnsemblMetazoa" id="XM_031922335">
    <property type="protein sequence ID" value="XP_031778195"/>
    <property type="gene ID" value="LOC107982216"/>
</dbReference>
<keyword evidence="6 8" id="KW-1015">Disulfide bond</keyword>
<keyword evidence="5" id="KW-0482">Metalloprotease</keyword>
<dbReference type="InterPro" id="IPR024079">
    <property type="entry name" value="MetalloPept_cat_dom_sf"/>
</dbReference>
<sequence>MKKVFVLLCAVVAVMGRKSKVHEQMTQKEIHSIFGKNAALAKPVPDYEVVPVAHAQHKRSADHRIVRLTSFERDMTLYLEPTDSFLAGVDTPVFKARSNTSAPSGVEYERVHNAIKSEHNFYQDPENLAALVIKDEEDGNAAIHGVIDDYAIRPLPKRLRSQFSREKRQARDEFLKSNRSVYHQDLEDTHHHVVFKLPSSEKAEAGSKGLPVREKRAARKASNAVPDIIHPQVLVILESTLFDVFKQDFDSVVDYVLSYWNAVDLRYRVFRSPDVRLNIAAIILSEDHNVTPYIAKNHVNVTENVNNKIEVTTALRNKSQFFFPETTYNDADKSMTMKRLGVLYDMVITMSPYDMCQFSPHCLKDGKYVCRVMTNRLNKECITLGYAYYTGACAFDGDEGLMEAVGIVEDQGGFSGIIPTAHEIGHLMGASHSATNVNQCPVDDGYIMSYKLTVSNKSFIWSNCSESSIKKFLTNLERAQCLFNTPETVKPVARILPGKVFSRTEQCDRIMGTHSCDRAPKDNDCVQLYCTKQNSNVCMMAPYAAVPEGTPCGTGMHCINARCVSEDESTVELELGTKPPVGRRGRWRQYKPSFLLS</sequence>
<dbReference type="EnsemblMetazoa" id="XM_031922334">
    <property type="protein sequence ID" value="XP_031778194"/>
    <property type="gene ID" value="LOC107982216"/>
</dbReference>
<dbReference type="InterPro" id="IPR006586">
    <property type="entry name" value="ADAM_Cys-rich"/>
</dbReference>
<dbReference type="Proteomes" id="UP000002358">
    <property type="component" value="Chromosome 1"/>
</dbReference>
<comment type="caution">
    <text evidence="8">Lacks conserved residue(s) required for the propagation of feature annotation.</text>
</comment>
<feature type="domain" description="Peptidase M12B" evidence="10">
    <location>
        <begin position="229"/>
        <end position="486"/>
    </location>
</feature>
<dbReference type="AlphaFoldDB" id="A0A7M7PYV5"/>
<protein>
    <recommendedName>
        <fullName evidence="10">Peptidase M12B domain-containing protein</fullName>
    </recommendedName>
</protein>
<keyword evidence="1" id="KW-0645">Protease</keyword>
<dbReference type="InterPro" id="IPR001590">
    <property type="entry name" value="Peptidase_M12B"/>
</dbReference>
<dbReference type="Pfam" id="PF01421">
    <property type="entry name" value="Reprolysin"/>
    <property type="match status" value="1"/>
</dbReference>
<dbReference type="PROSITE" id="PS50215">
    <property type="entry name" value="ADAM_MEPRO"/>
    <property type="match status" value="1"/>
</dbReference>
<feature type="chain" id="PRO_5033597331" description="Peptidase M12B domain-containing protein" evidence="9">
    <location>
        <begin position="17"/>
        <end position="597"/>
    </location>
</feature>
<feature type="signal peptide" evidence="9">
    <location>
        <begin position="1"/>
        <end position="16"/>
    </location>
</feature>
<dbReference type="Pfam" id="PF17771">
    <property type="entry name" value="ADAMTS_CR_2"/>
    <property type="match status" value="1"/>
</dbReference>
<keyword evidence="4 8" id="KW-0862">Zinc</keyword>
<evidence type="ECO:0000256" key="5">
    <source>
        <dbReference type="ARBA" id="ARBA00023049"/>
    </source>
</evidence>